<keyword evidence="2 4" id="KW-0378">Hydrolase</keyword>
<sequence length="229" mass="25552">MQTKELSLHHIIRPSETSGKKTPALFMFHGYGSNEEDLFSFASELPGELCIISVQAPYSLPPYGYAWYAIHFDSSAQPGTDSGNNKWSDDEQAIASREKIAAFIDEAITAYDLDTDNITLLGFSQGTILSYALALSYPEKVKNIIALSGYINENILAENYAEKDHTHLSFYCSHGSADQVIPVDWARQAPPLLKKLGIEHTYEEFPVGHGVAPQNFYSFHRWLTERLAG</sequence>
<dbReference type="PANTHER" id="PTHR10655:SF17">
    <property type="entry name" value="LYSOPHOSPHOLIPASE-LIKE PROTEIN 1"/>
    <property type="match status" value="1"/>
</dbReference>
<dbReference type="RefSeq" id="WP_187963887.1">
    <property type="nucleotide sequence ID" value="NZ_JACVDC010000003.1"/>
</dbReference>
<dbReference type="Gene3D" id="3.40.50.1820">
    <property type="entry name" value="alpha/beta hydrolase"/>
    <property type="match status" value="1"/>
</dbReference>
<protein>
    <submittedName>
        <fullName evidence="4">Alpha/beta fold hydrolase</fullName>
    </submittedName>
</protein>
<evidence type="ECO:0000313" key="5">
    <source>
        <dbReference type="Proteomes" id="UP000653730"/>
    </source>
</evidence>
<dbReference type="Proteomes" id="UP000653730">
    <property type="component" value="Unassembled WGS sequence"/>
</dbReference>
<dbReference type="InterPro" id="IPR050565">
    <property type="entry name" value="LYPA1-2/EST-like"/>
</dbReference>
<organism evidence="4 5">
    <name type="scientific">Sinomicrobium weinanense</name>
    <dbReference type="NCBI Taxonomy" id="2842200"/>
    <lineage>
        <taxon>Bacteria</taxon>
        <taxon>Pseudomonadati</taxon>
        <taxon>Bacteroidota</taxon>
        <taxon>Flavobacteriia</taxon>
        <taxon>Flavobacteriales</taxon>
        <taxon>Flavobacteriaceae</taxon>
        <taxon>Sinomicrobium</taxon>
    </lineage>
</organism>
<evidence type="ECO:0000256" key="1">
    <source>
        <dbReference type="ARBA" id="ARBA00006499"/>
    </source>
</evidence>
<accession>A0A926JP64</accession>
<comment type="similarity">
    <text evidence="1">Belongs to the AB hydrolase superfamily. AB hydrolase 2 family.</text>
</comment>
<name>A0A926JP64_9FLAO</name>
<dbReference type="EMBL" id="JACVDC010000003">
    <property type="protein sequence ID" value="MBC9794727.1"/>
    <property type="molecule type" value="Genomic_DNA"/>
</dbReference>
<dbReference type="PANTHER" id="PTHR10655">
    <property type="entry name" value="LYSOPHOSPHOLIPASE-RELATED"/>
    <property type="match status" value="1"/>
</dbReference>
<dbReference type="AlphaFoldDB" id="A0A926JP64"/>
<keyword evidence="5" id="KW-1185">Reference proteome</keyword>
<evidence type="ECO:0000259" key="3">
    <source>
        <dbReference type="Pfam" id="PF02230"/>
    </source>
</evidence>
<reference evidence="4 5" key="1">
    <citation type="submission" date="2020-09" db="EMBL/GenBank/DDBJ databases">
        <title>Sinomicrobium weinanense sp. nov., a halophilic bacteria isolated from saline-alkali soil.</title>
        <authorList>
            <person name="Wu P."/>
            <person name="Ren H."/>
            <person name="Mei Y."/>
            <person name="Liang Y."/>
            <person name="Chen Z."/>
        </authorList>
    </citation>
    <scope>NUCLEOTIDE SEQUENCE [LARGE SCALE GENOMIC DNA]</scope>
    <source>
        <strain evidence="4 5">FJxs</strain>
    </source>
</reference>
<dbReference type="InterPro" id="IPR029058">
    <property type="entry name" value="AB_hydrolase_fold"/>
</dbReference>
<dbReference type="GO" id="GO:0016787">
    <property type="term" value="F:hydrolase activity"/>
    <property type="evidence" value="ECO:0007669"/>
    <property type="project" value="UniProtKB-KW"/>
</dbReference>
<evidence type="ECO:0000313" key="4">
    <source>
        <dbReference type="EMBL" id="MBC9794727.1"/>
    </source>
</evidence>
<comment type="caution">
    <text evidence="4">The sequence shown here is derived from an EMBL/GenBank/DDBJ whole genome shotgun (WGS) entry which is preliminary data.</text>
</comment>
<proteinExistence type="inferred from homology"/>
<feature type="domain" description="Phospholipase/carboxylesterase/thioesterase" evidence="3">
    <location>
        <begin position="18"/>
        <end position="219"/>
    </location>
</feature>
<evidence type="ECO:0000256" key="2">
    <source>
        <dbReference type="ARBA" id="ARBA00022801"/>
    </source>
</evidence>
<dbReference type="Pfam" id="PF02230">
    <property type="entry name" value="Abhydrolase_2"/>
    <property type="match status" value="1"/>
</dbReference>
<dbReference type="SUPFAM" id="SSF53474">
    <property type="entry name" value="alpha/beta-Hydrolases"/>
    <property type="match status" value="1"/>
</dbReference>
<dbReference type="InterPro" id="IPR003140">
    <property type="entry name" value="PLipase/COase/thioEstase"/>
</dbReference>
<gene>
    <name evidence="4" type="ORF">IBL28_02010</name>
</gene>